<evidence type="ECO:0000313" key="5">
    <source>
        <dbReference type="EMBL" id="SIS20370.1"/>
    </source>
</evidence>
<evidence type="ECO:0000256" key="1">
    <source>
        <dbReference type="ARBA" id="ARBA00022679"/>
    </source>
</evidence>
<evidence type="ECO:0000256" key="2">
    <source>
        <dbReference type="ARBA" id="ARBA00022695"/>
    </source>
</evidence>
<dbReference type="InterPro" id="IPR025877">
    <property type="entry name" value="MobA-like_NTP_Trfase"/>
</dbReference>
<feature type="domain" description="MobA-like NTP transferase" evidence="4">
    <location>
        <begin position="11"/>
        <end position="134"/>
    </location>
</feature>
<evidence type="ECO:0000256" key="3">
    <source>
        <dbReference type="ARBA" id="ARBA00022842"/>
    </source>
</evidence>
<keyword evidence="2" id="KW-0548">Nucleotidyltransferase</keyword>
<keyword evidence="5" id="KW-0418">Kinase</keyword>
<dbReference type="STRING" id="573024.SAMN05216208_2746"/>
<dbReference type="Gene3D" id="3.90.550.10">
    <property type="entry name" value="Spore Coat Polysaccharide Biosynthesis Protein SpsA, Chain A"/>
    <property type="match status" value="1"/>
</dbReference>
<reference evidence="5 6" key="1">
    <citation type="submission" date="2017-01" db="EMBL/GenBank/DDBJ databases">
        <authorList>
            <person name="Mah S.A."/>
            <person name="Swanson W.J."/>
            <person name="Moy G.W."/>
            <person name="Vacquier V.D."/>
        </authorList>
    </citation>
    <scope>NUCLEOTIDE SEQUENCE [LARGE SCALE GENOMIC DNA]</scope>
    <source>
        <strain evidence="5 6">DSM 29590</strain>
    </source>
</reference>
<proteinExistence type="predicted"/>
<dbReference type="GO" id="GO:0016301">
    <property type="term" value="F:kinase activity"/>
    <property type="evidence" value="ECO:0007669"/>
    <property type="project" value="UniProtKB-KW"/>
</dbReference>
<organism evidence="5 6">
    <name type="scientific">Roseovarius nanhaiticus</name>
    <dbReference type="NCBI Taxonomy" id="573024"/>
    <lineage>
        <taxon>Bacteria</taxon>
        <taxon>Pseudomonadati</taxon>
        <taxon>Pseudomonadota</taxon>
        <taxon>Alphaproteobacteria</taxon>
        <taxon>Rhodobacterales</taxon>
        <taxon>Roseobacteraceae</taxon>
        <taxon>Roseovarius</taxon>
    </lineage>
</organism>
<dbReference type="SUPFAM" id="SSF53448">
    <property type="entry name" value="Nucleotide-diphospho-sugar transferases"/>
    <property type="match status" value="1"/>
</dbReference>
<accession>A0A1N7H6M8</accession>
<sequence>MAYETTRAPTAVILAAGTRPPSMDLGGDVPVCLQVVGGSLVLERIIRNCLSCGISQFVIVLGSAGAAIRAFVDKTFRGIRVTYVTADRYKDLSVAQALLRAAPAIGMSEFISLDADMVFEVKILRNLIDSDQPNALCVDRGAANGARARRVVVDEAMQIIDFGTAVKPAITVGVPIGIDKVSAKAGPAFFKSLAQIVEGPARPKSAPDAAHAALLESAGTLHALDITGLDWTGVQTPEDAARAAELFGTPVTTVSRGQQRALDESTAKARANV</sequence>
<protein>
    <submittedName>
        <fullName evidence="5">Choline kinase</fullName>
    </submittedName>
</protein>
<dbReference type="RefSeq" id="WP_076534563.1">
    <property type="nucleotide sequence ID" value="NZ_FOAC01000003.1"/>
</dbReference>
<dbReference type="PANTHER" id="PTHR43584">
    <property type="entry name" value="NUCLEOTIDYL TRANSFERASE"/>
    <property type="match status" value="1"/>
</dbReference>
<dbReference type="Proteomes" id="UP000186019">
    <property type="component" value="Unassembled WGS sequence"/>
</dbReference>
<dbReference type="InterPro" id="IPR050065">
    <property type="entry name" value="GlmU-like"/>
</dbReference>
<dbReference type="Pfam" id="PF12804">
    <property type="entry name" value="NTP_transf_3"/>
    <property type="match status" value="1"/>
</dbReference>
<keyword evidence="1" id="KW-0808">Transferase</keyword>
<dbReference type="EMBL" id="FTNV01000002">
    <property type="protein sequence ID" value="SIS20370.1"/>
    <property type="molecule type" value="Genomic_DNA"/>
</dbReference>
<keyword evidence="3" id="KW-0460">Magnesium</keyword>
<dbReference type="OrthoDB" id="9814110at2"/>
<dbReference type="GO" id="GO:0016779">
    <property type="term" value="F:nucleotidyltransferase activity"/>
    <property type="evidence" value="ECO:0007669"/>
    <property type="project" value="UniProtKB-KW"/>
</dbReference>
<dbReference type="InterPro" id="IPR029044">
    <property type="entry name" value="Nucleotide-diphossugar_trans"/>
</dbReference>
<dbReference type="PANTHER" id="PTHR43584:SF8">
    <property type="entry name" value="N-ACETYLMURAMATE ALPHA-1-PHOSPHATE URIDYLYLTRANSFERASE"/>
    <property type="match status" value="1"/>
</dbReference>
<name>A0A1N7H6M8_9RHOB</name>
<dbReference type="AlphaFoldDB" id="A0A1N7H6M8"/>
<evidence type="ECO:0000259" key="4">
    <source>
        <dbReference type="Pfam" id="PF12804"/>
    </source>
</evidence>
<gene>
    <name evidence="5" type="ORF">SAMN05421666_2573</name>
</gene>
<keyword evidence="6" id="KW-1185">Reference proteome</keyword>
<evidence type="ECO:0000313" key="6">
    <source>
        <dbReference type="Proteomes" id="UP000186019"/>
    </source>
</evidence>